<evidence type="ECO:0000313" key="1">
    <source>
        <dbReference type="EMBL" id="MDP0971673.1"/>
    </source>
</evidence>
<feature type="non-terminal residue" evidence="1">
    <location>
        <position position="82"/>
    </location>
</feature>
<dbReference type="EMBL" id="JAUUIA010001069">
    <property type="protein sequence ID" value="MDP0971673.1"/>
    <property type="molecule type" value="Genomic_DNA"/>
</dbReference>
<proteinExistence type="predicted"/>
<comment type="caution">
    <text evidence="1">The sequence shown here is derived from an EMBL/GenBank/DDBJ whole genome shotgun (WGS) entry which is preliminary data.</text>
</comment>
<dbReference type="AlphaFoldDB" id="A0AAW8AKA8"/>
<dbReference type="Proteomes" id="UP001244490">
    <property type="component" value="Unassembled WGS sequence"/>
</dbReference>
<protein>
    <submittedName>
        <fullName evidence="1">Uncharacterized protein</fullName>
    </submittedName>
</protein>
<name>A0AAW8AKA8_KLEPN</name>
<gene>
    <name evidence="1" type="ORF">Q6294_32550</name>
</gene>
<reference evidence="1" key="1">
    <citation type="submission" date="2023-07" db="EMBL/GenBank/DDBJ databases">
        <authorList>
            <person name="Peng Z."/>
        </authorList>
    </citation>
    <scope>NUCLEOTIDE SEQUENCE</scope>
    <source>
        <strain evidence="1">KP219</strain>
    </source>
</reference>
<evidence type="ECO:0000313" key="2">
    <source>
        <dbReference type="Proteomes" id="UP001244490"/>
    </source>
</evidence>
<organism evidence="1 2">
    <name type="scientific">Klebsiella pneumoniae</name>
    <dbReference type="NCBI Taxonomy" id="573"/>
    <lineage>
        <taxon>Bacteria</taxon>
        <taxon>Pseudomonadati</taxon>
        <taxon>Pseudomonadota</taxon>
        <taxon>Gammaproteobacteria</taxon>
        <taxon>Enterobacterales</taxon>
        <taxon>Enterobacteriaceae</taxon>
        <taxon>Klebsiella/Raoultella group</taxon>
        <taxon>Klebsiella</taxon>
        <taxon>Klebsiella pneumoniae complex</taxon>
    </lineage>
</organism>
<sequence>RDTEIAQQQIRLRLIENQAQLARIAREVVTRQIDAHEFSAQAQAFARERPELTHVTWLSAKRGRRSSVGAAGFQADGLMSAD</sequence>
<feature type="non-terminal residue" evidence="1">
    <location>
        <position position="1"/>
    </location>
</feature>
<accession>A0AAW8AKA8</accession>
<dbReference type="RefSeq" id="WP_305202699.1">
    <property type="nucleotide sequence ID" value="NZ_JAUUIA010001069.1"/>
</dbReference>